<protein>
    <submittedName>
        <fullName evidence="1">DUF6088 family protein</fullName>
    </submittedName>
</protein>
<proteinExistence type="predicted"/>
<evidence type="ECO:0000313" key="1">
    <source>
        <dbReference type="EMBL" id="MDT2401711.1"/>
    </source>
</evidence>
<accession>A0A2N8PT07</accession>
<dbReference type="AlphaFoldDB" id="A0A2N8PT07"/>
<dbReference type="InterPro" id="IPR045738">
    <property type="entry name" value="DUF6088"/>
</dbReference>
<dbReference type="RefSeq" id="WP_048720411.1">
    <property type="nucleotide sequence ID" value="NZ_CABGUH010000015.1"/>
</dbReference>
<organism evidence="1 2">
    <name type="scientific">Enterococcus avium</name>
    <name type="common">Streptococcus avium</name>
    <dbReference type="NCBI Taxonomy" id="33945"/>
    <lineage>
        <taxon>Bacteria</taxon>
        <taxon>Bacillati</taxon>
        <taxon>Bacillota</taxon>
        <taxon>Bacilli</taxon>
        <taxon>Lactobacillales</taxon>
        <taxon>Enterococcaceae</taxon>
        <taxon>Enterococcus</taxon>
    </lineage>
</organism>
<evidence type="ECO:0000313" key="2">
    <source>
        <dbReference type="Proteomes" id="UP001260773"/>
    </source>
</evidence>
<comment type="caution">
    <text evidence="1">The sequence shown here is derived from an EMBL/GenBank/DDBJ whole genome shotgun (WGS) entry which is preliminary data.</text>
</comment>
<dbReference type="Pfam" id="PF19570">
    <property type="entry name" value="DUF6088"/>
    <property type="match status" value="1"/>
</dbReference>
<reference evidence="1" key="1">
    <citation type="submission" date="2023-03" db="EMBL/GenBank/DDBJ databases">
        <authorList>
            <person name="Shen W."/>
            <person name="Cai J."/>
        </authorList>
    </citation>
    <scope>NUCLEOTIDE SEQUENCE</scope>
    <source>
        <strain evidence="1">P33-2</strain>
    </source>
</reference>
<dbReference type="Proteomes" id="UP001260773">
    <property type="component" value="Unassembled WGS sequence"/>
</dbReference>
<sequence length="227" mass="26586">MSKMANLEKNLYDDFGNNEPIIIKEIDSENRYDIDKDSFRKYLSRLHEEDKIERFDNGIYYFATLNQYFNEKSKLSENKVIEKKYIRDDNVVYGYITGYSFVNYLGLTTQVPQVIEIVTGKISKSMTENFSTSYKLKKTRVTITKDNYKFLQVLDLLTDYMSLIEVDIRVVKDKVFNYLKGIKLTDTEIKKILIAYPAKTSKSIFTAGFDEIVYSLKKENDNVSISE</sequence>
<name>A0A2N8PT07_ENTAV</name>
<dbReference type="EMBL" id="JARPWH010000011">
    <property type="protein sequence ID" value="MDT2401711.1"/>
    <property type="molecule type" value="Genomic_DNA"/>
</dbReference>
<gene>
    <name evidence="1" type="ORF">P7D43_04945</name>
</gene>